<dbReference type="AlphaFoldDB" id="A0A430BU91"/>
<dbReference type="RefSeq" id="WP_125998701.1">
    <property type="nucleotide sequence ID" value="NZ_QRAL01000014.1"/>
</dbReference>
<comment type="caution">
    <text evidence="1">The sequence shown here is derived from an EMBL/GenBank/DDBJ whole genome shotgun (WGS) entry which is preliminary data.</text>
</comment>
<sequence>MGHDLHDLRVGDLVIREMDNRGQTERHIGEVLSIRARIQYPGVGYDWREWWDVTTASLHPFRPMSKPGYRLRKAEVDQIDRLRLR</sequence>
<proteinExistence type="predicted"/>
<dbReference type="EMBL" id="QRAL01000014">
    <property type="protein sequence ID" value="RSU56180.1"/>
    <property type="molecule type" value="Genomic_DNA"/>
</dbReference>
<accession>A0A430BU91</accession>
<evidence type="ECO:0000313" key="1">
    <source>
        <dbReference type="EMBL" id="RSU56180.1"/>
    </source>
</evidence>
<dbReference type="Proteomes" id="UP000287401">
    <property type="component" value="Unassembled WGS sequence"/>
</dbReference>
<reference evidence="1 2" key="1">
    <citation type="submission" date="2018-07" db="EMBL/GenBank/DDBJ databases">
        <title>Genomic and Epidemiologic Investigation of an Indolent Hospital Outbreak.</title>
        <authorList>
            <person name="Johnson R.C."/>
            <person name="Deming C."/>
            <person name="Conlan S."/>
            <person name="Zellmer C.J."/>
            <person name="Michelin A.V."/>
            <person name="Lee-Lin S."/>
            <person name="Thomas P.J."/>
            <person name="Park M."/>
            <person name="Weingarten R.A."/>
            <person name="Less J."/>
            <person name="Dekker J.P."/>
            <person name="Frank K.M."/>
            <person name="Musser K.A."/>
            <person name="Mcquiston J.R."/>
            <person name="Henderson D.K."/>
            <person name="Lau A.F."/>
            <person name="Palmore T.N."/>
            <person name="Segre J.A."/>
        </authorList>
    </citation>
    <scope>NUCLEOTIDE SEQUENCE [LARGE SCALE GENOMIC DNA]</scope>
    <source>
        <strain evidence="1 2">SK-NIH.Env6_1116</strain>
    </source>
</reference>
<gene>
    <name evidence="1" type="ORF">DAH51_14285</name>
</gene>
<organism evidence="1 2">
    <name type="scientific">Sphingobium yanoikuyae</name>
    <name type="common">Sphingomonas yanoikuyae</name>
    <dbReference type="NCBI Taxonomy" id="13690"/>
    <lineage>
        <taxon>Bacteria</taxon>
        <taxon>Pseudomonadati</taxon>
        <taxon>Pseudomonadota</taxon>
        <taxon>Alphaproteobacteria</taxon>
        <taxon>Sphingomonadales</taxon>
        <taxon>Sphingomonadaceae</taxon>
        <taxon>Sphingobium</taxon>
    </lineage>
</organism>
<name>A0A430BU91_SPHYA</name>
<protein>
    <submittedName>
        <fullName evidence="1">Uncharacterized protein</fullName>
    </submittedName>
</protein>
<evidence type="ECO:0000313" key="2">
    <source>
        <dbReference type="Proteomes" id="UP000287401"/>
    </source>
</evidence>